<keyword evidence="1" id="KW-0614">Plasmid</keyword>
<dbReference type="RefSeq" id="WP_338399368.1">
    <property type="nucleotide sequence ID" value="NZ_AP025298.1"/>
</dbReference>
<name>A0ABN6LGJ4_9BACT</name>
<geneLocation type="plasmid" evidence="1 2">
    <name>pPP6</name>
</geneLocation>
<reference evidence="1 2" key="1">
    <citation type="submission" date="2021-12" db="EMBL/GenBank/DDBJ databases">
        <title>Genome sequencing of bacteria with rrn-lacking chromosome and rrn-plasmid.</title>
        <authorList>
            <person name="Anda M."/>
            <person name="Iwasaki W."/>
        </authorList>
    </citation>
    <scope>NUCLEOTIDE SEQUENCE [LARGE SCALE GENOMIC DNA]</scope>
    <source>
        <strain evidence="1 2">NBRC 101262</strain>
        <plasmid evidence="1 2">pPP6</plasmid>
    </source>
</reference>
<evidence type="ECO:0000313" key="2">
    <source>
        <dbReference type="Proteomes" id="UP001354989"/>
    </source>
</evidence>
<evidence type="ECO:0000313" key="1">
    <source>
        <dbReference type="EMBL" id="BDD02076.1"/>
    </source>
</evidence>
<keyword evidence="2" id="KW-1185">Reference proteome</keyword>
<dbReference type="Proteomes" id="UP001354989">
    <property type="component" value="Plasmid pPP6"/>
</dbReference>
<protein>
    <submittedName>
        <fullName evidence="1">Uncharacterized protein</fullName>
    </submittedName>
</protein>
<proteinExistence type="predicted"/>
<dbReference type="EMBL" id="AP025298">
    <property type="protein sequence ID" value="BDD02076.1"/>
    <property type="molecule type" value="Genomic_DNA"/>
</dbReference>
<organism evidence="1 2">
    <name type="scientific">Persicobacter psychrovividus</name>
    <dbReference type="NCBI Taxonomy" id="387638"/>
    <lineage>
        <taxon>Bacteria</taxon>
        <taxon>Pseudomonadati</taxon>
        <taxon>Bacteroidota</taxon>
        <taxon>Cytophagia</taxon>
        <taxon>Cytophagales</taxon>
        <taxon>Persicobacteraceae</taxon>
        <taxon>Persicobacter</taxon>
    </lineage>
</organism>
<sequence length="596" mass="69222">MENKNNLRKMVISLKEAELLIFNKALLIQEERLTIQHRQKNYSVKISFQQDHPRLFQGHQLLLFSDIVEFECVEADFKLFSSQFALPMGLLKTTKAEVRDDEQKYQEEILDQSALRVFTKLKNVQSYFLGYQFEQLDQQINWSDFKINFIQEISQCNYFQSLPLKGKIPNLLYDRRVWWMKSVGEYYKNHHFIGMPQAEENLAELKNWLKVFVQGTEQQVQQALLAVPDFLLPELPFILGYYTACQSYEKIENRSKNISGLVSTLNKSALGAYMSEYQYWTTVFLAVHQDDLYGIHAIEAIRPPIQALDNALCECILGVGNEGGIALKPTNEITKEERVRQYKSLLTGRKANRKSELIQPEEVEEKLRQKWQSELVFVDVLARSKGAVNTLQMVNQQICLMTPSYELPIHRRTFMLPEKPPRAIEQYLQANKYKSMPLADFVPKNKEVIFSQGAQVAGVTQPHEVQFDGAFELVMDAIRLQGKKHPKCVFILKVNRKQEELHQQAFDAERRQVQAYLNQFFEEVNLIVKNVKKNIKRPSDKELLRLLGQSMEGVRLKDTFIAMHQIPSETAHWLVQATDDFFIDTGAIPKCINTLI</sequence>
<gene>
    <name evidence="1" type="ORF">PEPS_43560</name>
</gene>
<accession>A0ABN6LGJ4</accession>